<sequence length="149" mass="16132">MSRRLVLVLALLATPVLAQTYEPPRAGDPGAASDDPFQQGLEQFMQNLLDRAQPSLDRLGQDLGGLAQRMGPVLGELGDLMDDVRNYQAPERLENGDILIRRRADAPPPPEIGPNLRDMMRPAPERAPGQAPADPPADLREAPGGDIEL</sequence>
<dbReference type="OrthoDB" id="7308154at2"/>
<organism evidence="3 4">
    <name type="scientific">Paracoccus limosus</name>
    <dbReference type="NCBI Taxonomy" id="913252"/>
    <lineage>
        <taxon>Bacteria</taxon>
        <taxon>Pseudomonadati</taxon>
        <taxon>Pseudomonadota</taxon>
        <taxon>Alphaproteobacteria</taxon>
        <taxon>Rhodobacterales</taxon>
        <taxon>Paracoccaceae</taxon>
        <taxon>Paracoccus</taxon>
    </lineage>
</organism>
<proteinExistence type="predicted"/>
<evidence type="ECO:0008006" key="5">
    <source>
        <dbReference type="Google" id="ProtNLM"/>
    </source>
</evidence>
<keyword evidence="4" id="KW-1185">Reference proteome</keyword>
<evidence type="ECO:0000313" key="4">
    <source>
        <dbReference type="Proteomes" id="UP000442533"/>
    </source>
</evidence>
<evidence type="ECO:0000313" key="3">
    <source>
        <dbReference type="EMBL" id="MTH33777.1"/>
    </source>
</evidence>
<evidence type="ECO:0000256" key="1">
    <source>
        <dbReference type="SAM" id="MobiDB-lite"/>
    </source>
</evidence>
<evidence type="ECO:0000256" key="2">
    <source>
        <dbReference type="SAM" id="SignalP"/>
    </source>
</evidence>
<keyword evidence="2" id="KW-0732">Signal</keyword>
<dbReference type="AlphaFoldDB" id="A0A844H5K5"/>
<protein>
    <recommendedName>
        <fullName evidence="5">AAA+ family ATPase</fullName>
    </recommendedName>
</protein>
<feature type="compositionally biased region" description="Basic and acidic residues" evidence="1">
    <location>
        <begin position="95"/>
        <end position="105"/>
    </location>
</feature>
<dbReference type="Proteomes" id="UP000442533">
    <property type="component" value="Unassembled WGS sequence"/>
</dbReference>
<feature type="region of interest" description="Disordered" evidence="1">
    <location>
        <begin position="95"/>
        <end position="149"/>
    </location>
</feature>
<reference evidence="3 4" key="1">
    <citation type="submission" date="2019-11" db="EMBL/GenBank/DDBJ databases">
        <authorList>
            <person name="Dong K."/>
        </authorList>
    </citation>
    <scope>NUCLEOTIDE SEQUENCE [LARGE SCALE GENOMIC DNA]</scope>
    <source>
        <strain evidence="3 4">JCM 17370</strain>
    </source>
</reference>
<name>A0A844H5K5_9RHOB</name>
<comment type="caution">
    <text evidence="3">The sequence shown here is derived from an EMBL/GenBank/DDBJ whole genome shotgun (WGS) entry which is preliminary data.</text>
</comment>
<feature type="signal peptide" evidence="2">
    <location>
        <begin position="1"/>
        <end position="18"/>
    </location>
</feature>
<accession>A0A844H5K5</accession>
<feature type="chain" id="PRO_5032435423" description="AAA+ family ATPase" evidence="2">
    <location>
        <begin position="19"/>
        <end position="149"/>
    </location>
</feature>
<dbReference type="RefSeq" id="WP_155063338.1">
    <property type="nucleotide sequence ID" value="NZ_WMIF01000004.1"/>
</dbReference>
<dbReference type="EMBL" id="WMIF01000004">
    <property type="protein sequence ID" value="MTH33777.1"/>
    <property type="molecule type" value="Genomic_DNA"/>
</dbReference>
<gene>
    <name evidence="3" type="ORF">GL279_04120</name>
</gene>